<keyword evidence="1" id="KW-0732">Signal</keyword>
<dbReference type="EMBL" id="GL876966">
    <property type="protein sequence ID" value="KLU81117.1"/>
    <property type="molecule type" value="Genomic_DNA"/>
</dbReference>
<evidence type="ECO:0000313" key="3">
    <source>
        <dbReference type="EnsemblFungi" id="MAPG_00212T0"/>
    </source>
</evidence>
<name>A0A0C4DKE3_MAGP6</name>
<dbReference type="OMA" id="SIRCHYV"/>
<dbReference type="VEuPathDB" id="FungiDB:MAPG_00212"/>
<evidence type="ECO:0000313" key="4">
    <source>
        <dbReference type="Proteomes" id="UP000011715"/>
    </source>
</evidence>
<sequence length="202" mass="22037">MRLTALVSLSLVALATAVPYGITSSTEAKSVLAQLKVSPGGSTYGYSLAQFGSVQMRTDKCDTEEIVRWRDASANAQVDDKCSLVMGTWTSPWDGVTWPSSQADKISVERLITPLNAWISGASAWTAEKRQLFLNDLERPELWAVTKTLGTTRGDKTPEAWKPPLSTARCNYAVAWVDVKGYWGLSVTQAEKTALLSMLNVC</sequence>
<feature type="chain" id="PRO_5009385143" description="DUF1524 domain-containing protein" evidence="1">
    <location>
        <begin position="18"/>
        <end position="202"/>
    </location>
</feature>
<reference evidence="2" key="2">
    <citation type="submission" date="2010-05" db="EMBL/GenBank/DDBJ databases">
        <title>The Genome Sequence of Magnaporthe poae strain ATCC 64411.</title>
        <authorList>
            <consortium name="The Broad Institute Genome Sequencing Platform"/>
            <consortium name="Broad Institute Genome Sequencing Center for Infectious Disease"/>
            <person name="Ma L.-J."/>
            <person name="Dead R."/>
            <person name="Young S."/>
            <person name="Zeng Q."/>
            <person name="Koehrsen M."/>
            <person name="Alvarado L."/>
            <person name="Berlin A."/>
            <person name="Chapman S.B."/>
            <person name="Chen Z."/>
            <person name="Freedman E."/>
            <person name="Gellesch M."/>
            <person name="Goldberg J."/>
            <person name="Griggs A."/>
            <person name="Gujja S."/>
            <person name="Heilman E.R."/>
            <person name="Heiman D."/>
            <person name="Hepburn T."/>
            <person name="Howarth C."/>
            <person name="Jen D."/>
            <person name="Larson L."/>
            <person name="Mehta T."/>
            <person name="Neiman D."/>
            <person name="Pearson M."/>
            <person name="Roberts A."/>
            <person name="Saif S."/>
            <person name="Shea T."/>
            <person name="Shenoy N."/>
            <person name="Sisk P."/>
            <person name="Stolte C."/>
            <person name="Sykes S."/>
            <person name="Walk T."/>
            <person name="White J."/>
            <person name="Yandava C."/>
            <person name="Haas B."/>
            <person name="Nusbaum C."/>
            <person name="Birren B."/>
        </authorList>
    </citation>
    <scope>NUCLEOTIDE SEQUENCE</scope>
    <source>
        <strain evidence="2">ATCC 64411</strain>
    </source>
</reference>
<evidence type="ECO:0000313" key="2">
    <source>
        <dbReference type="EMBL" id="KLU81117.1"/>
    </source>
</evidence>
<dbReference type="PANTHER" id="PTHR24094">
    <property type="entry name" value="SECRETED PROTEIN"/>
    <property type="match status" value="1"/>
</dbReference>
<dbReference type="OrthoDB" id="3162605at2759"/>
<dbReference type="STRING" id="644358.A0A0C4DKE3"/>
<proteinExistence type="predicted"/>
<keyword evidence="4" id="KW-1185">Reference proteome</keyword>
<gene>
    <name evidence="2" type="ORF">MAPG_00212</name>
</gene>
<dbReference type="PANTHER" id="PTHR24094:SF15">
    <property type="entry name" value="AMP-DEPENDENT SYNTHETASE_LIGASE DOMAIN-CONTAINING PROTEIN-RELATED"/>
    <property type="match status" value="1"/>
</dbReference>
<dbReference type="AlphaFoldDB" id="A0A0C4DKE3"/>
<dbReference type="Proteomes" id="UP000011715">
    <property type="component" value="Unassembled WGS sequence"/>
</dbReference>
<reference evidence="3" key="4">
    <citation type="journal article" date="2015" name="G3 (Bethesda)">
        <title>Genome sequences of three phytopathogenic species of the Magnaporthaceae family of fungi.</title>
        <authorList>
            <person name="Okagaki L.H."/>
            <person name="Nunes C.C."/>
            <person name="Sailsbery J."/>
            <person name="Clay B."/>
            <person name="Brown D."/>
            <person name="John T."/>
            <person name="Oh Y."/>
            <person name="Young N."/>
            <person name="Fitzgerald M."/>
            <person name="Haas B.J."/>
            <person name="Zeng Q."/>
            <person name="Young S."/>
            <person name="Adiconis X."/>
            <person name="Fan L."/>
            <person name="Levin J.Z."/>
            <person name="Mitchell T.K."/>
            <person name="Okubara P.A."/>
            <person name="Farman M.L."/>
            <person name="Kohn L.M."/>
            <person name="Birren B."/>
            <person name="Ma L.-J."/>
            <person name="Dean R.A."/>
        </authorList>
    </citation>
    <scope>NUCLEOTIDE SEQUENCE</scope>
    <source>
        <strain evidence="3">ATCC 64411 / 73-15</strain>
    </source>
</reference>
<evidence type="ECO:0000256" key="1">
    <source>
        <dbReference type="SAM" id="SignalP"/>
    </source>
</evidence>
<organism evidence="3 4">
    <name type="scientific">Magnaporthiopsis poae (strain ATCC 64411 / 73-15)</name>
    <name type="common">Kentucky bluegrass fungus</name>
    <name type="synonym">Magnaporthe poae</name>
    <dbReference type="NCBI Taxonomy" id="644358"/>
    <lineage>
        <taxon>Eukaryota</taxon>
        <taxon>Fungi</taxon>
        <taxon>Dikarya</taxon>
        <taxon>Ascomycota</taxon>
        <taxon>Pezizomycotina</taxon>
        <taxon>Sordariomycetes</taxon>
        <taxon>Sordariomycetidae</taxon>
        <taxon>Magnaporthales</taxon>
        <taxon>Magnaporthaceae</taxon>
        <taxon>Magnaporthiopsis</taxon>
    </lineage>
</organism>
<accession>A0A0C4DKE3</accession>
<dbReference type="EMBL" id="ADBL01000044">
    <property type="status" value="NOT_ANNOTATED_CDS"/>
    <property type="molecule type" value="Genomic_DNA"/>
</dbReference>
<protein>
    <recommendedName>
        <fullName evidence="5">DUF1524 domain-containing protein</fullName>
    </recommendedName>
</protein>
<reference evidence="3" key="5">
    <citation type="submission" date="2015-06" db="UniProtKB">
        <authorList>
            <consortium name="EnsemblFungi"/>
        </authorList>
    </citation>
    <scope>IDENTIFICATION</scope>
    <source>
        <strain evidence="3">ATCC 64411</strain>
    </source>
</reference>
<evidence type="ECO:0008006" key="5">
    <source>
        <dbReference type="Google" id="ProtNLM"/>
    </source>
</evidence>
<dbReference type="EnsemblFungi" id="MAPG_00212T0">
    <property type="protein sequence ID" value="MAPG_00212T0"/>
    <property type="gene ID" value="MAPG_00212"/>
</dbReference>
<feature type="signal peptide" evidence="1">
    <location>
        <begin position="1"/>
        <end position="17"/>
    </location>
</feature>
<dbReference type="eggNOG" id="ENOG502QWPZ">
    <property type="taxonomic scope" value="Eukaryota"/>
</dbReference>
<reference evidence="2" key="3">
    <citation type="submission" date="2011-03" db="EMBL/GenBank/DDBJ databases">
        <title>Annotation of Magnaporthe poae ATCC 64411.</title>
        <authorList>
            <person name="Ma L.-J."/>
            <person name="Dead R."/>
            <person name="Young S.K."/>
            <person name="Zeng Q."/>
            <person name="Gargeya S."/>
            <person name="Fitzgerald M."/>
            <person name="Haas B."/>
            <person name="Abouelleil A."/>
            <person name="Alvarado L."/>
            <person name="Arachchi H.M."/>
            <person name="Berlin A."/>
            <person name="Brown A."/>
            <person name="Chapman S.B."/>
            <person name="Chen Z."/>
            <person name="Dunbar C."/>
            <person name="Freedman E."/>
            <person name="Gearin G."/>
            <person name="Gellesch M."/>
            <person name="Goldberg J."/>
            <person name="Griggs A."/>
            <person name="Gujja S."/>
            <person name="Heiman D."/>
            <person name="Howarth C."/>
            <person name="Larson L."/>
            <person name="Lui A."/>
            <person name="MacDonald P.J.P."/>
            <person name="Mehta T."/>
            <person name="Montmayeur A."/>
            <person name="Murphy C."/>
            <person name="Neiman D."/>
            <person name="Pearson M."/>
            <person name="Priest M."/>
            <person name="Roberts A."/>
            <person name="Saif S."/>
            <person name="Shea T."/>
            <person name="Shenoy N."/>
            <person name="Sisk P."/>
            <person name="Stolte C."/>
            <person name="Sykes S."/>
            <person name="Yandava C."/>
            <person name="Wortman J."/>
            <person name="Nusbaum C."/>
            <person name="Birren B."/>
        </authorList>
    </citation>
    <scope>NUCLEOTIDE SEQUENCE</scope>
    <source>
        <strain evidence="2">ATCC 64411</strain>
    </source>
</reference>
<reference evidence="4" key="1">
    <citation type="submission" date="2010-05" db="EMBL/GenBank/DDBJ databases">
        <title>The genome sequence of Magnaporthe poae strain ATCC 64411.</title>
        <authorList>
            <person name="Ma L.-J."/>
            <person name="Dead R."/>
            <person name="Young S."/>
            <person name="Zeng Q."/>
            <person name="Koehrsen M."/>
            <person name="Alvarado L."/>
            <person name="Berlin A."/>
            <person name="Chapman S.B."/>
            <person name="Chen Z."/>
            <person name="Freedman E."/>
            <person name="Gellesch M."/>
            <person name="Goldberg J."/>
            <person name="Griggs A."/>
            <person name="Gujja S."/>
            <person name="Heilman E.R."/>
            <person name="Heiman D."/>
            <person name="Hepburn T."/>
            <person name="Howarth C."/>
            <person name="Jen D."/>
            <person name="Larson L."/>
            <person name="Mehta T."/>
            <person name="Neiman D."/>
            <person name="Pearson M."/>
            <person name="Roberts A."/>
            <person name="Saif S."/>
            <person name="Shea T."/>
            <person name="Shenoy N."/>
            <person name="Sisk P."/>
            <person name="Stolte C."/>
            <person name="Sykes S."/>
            <person name="Walk T."/>
            <person name="White J."/>
            <person name="Yandava C."/>
            <person name="Haas B."/>
            <person name="Nusbaum C."/>
            <person name="Birren B."/>
        </authorList>
    </citation>
    <scope>NUCLEOTIDE SEQUENCE [LARGE SCALE GENOMIC DNA]</scope>
    <source>
        <strain evidence="4">ATCC 64411 / 73-15</strain>
    </source>
</reference>